<reference evidence="1 2" key="1">
    <citation type="submission" date="2015-07" db="EMBL/GenBank/DDBJ databases">
        <title>Comparative genomics of the Sigatoka disease complex on banana suggests a link between parallel evolutionary changes in Pseudocercospora fijiensis and Pseudocercospora eumusae and increased virulence on the banana host.</title>
        <authorList>
            <person name="Chang T.-C."/>
            <person name="Salvucci A."/>
            <person name="Crous P.W."/>
            <person name="Stergiopoulos I."/>
        </authorList>
    </citation>
    <scope>NUCLEOTIDE SEQUENCE [LARGE SCALE GENOMIC DNA]</scope>
    <source>
        <strain evidence="1 2">CBS 114824</strain>
    </source>
</reference>
<keyword evidence="2" id="KW-1185">Reference proteome</keyword>
<protein>
    <submittedName>
        <fullName evidence="1">Uncharacterized protein</fullName>
    </submittedName>
</protein>
<evidence type="ECO:0000313" key="2">
    <source>
        <dbReference type="Proteomes" id="UP000070133"/>
    </source>
</evidence>
<sequence>MESRHWLSSDLIKPEHLRIRNHLSICRAFGQALATSAPIKAIPHRHISSISIKTAGLQPPCQAK</sequence>
<evidence type="ECO:0000313" key="1">
    <source>
        <dbReference type="EMBL" id="KXT04787.1"/>
    </source>
</evidence>
<gene>
    <name evidence="1" type="ORF">AC578_9687</name>
</gene>
<dbReference type="AlphaFoldDB" id="A0A139HQV4"/>
<dbReference type="Proteomes" id="UP000070133">
    <property type="component" value="Unassembled WGS sequence"/>
</dbReference>
<name>A0A139HQV4_9PEZI</name>
<dbReference type="EMBL" id="LFZN01000018">
    <property type="protein sequence ID" value="KXT04787.1"/>
    <property type="molecule type" value="Genomic_DNA"/>
</dbReference>
<accession>A0A139HQV4</accession>
<organism evidence="1 2">
    <name type="scientific">Pseudocercospora eumusae</name>
    <dbReference type="NCBI Taxonomy" id="321146"/>
    <lineage>
        <taxon>Eukaryota</taxon>
        <taxon>Fungi</taxon>
        <taxon>Dikarya</taxon>
        <taxon>Ascomycota</taxon>
        <taxon>Pezizomycotina</taxon>
        <taxon>Dothideomycetes</taxon>
        <taxon>Dothideomycetidae</taxon>
        <taxon>Mycosphaerellales</taxon>
        <taxon>Mycosphaerellaceae</taxon>
        <taxon>Pseudocercospora</taxon>
    </lineage>
</organism>
<proteinExistence type="predicted"/>
<comment type="caution">
    <text evidence="1">The sequence shown here is derived from an EMBL/GenBank/DDBJ whole genome shotgun (WGS) entry which is preliminary data.</text>
</comment>